<dbReference type="InterPro" id="IPR005119">
    <property type="entry name" value="LysR_subst-bd"/>
</dbReference>
<accession>A0A328HBN9</accession>
<gene>
    <name evidence="6" type="ORF">DBZ45_19530</name>
</gene>
<evidence type="ECO:0000313" key="6">
    <source>
        <dbReference type="EMBL" id="RAM35574.1"/>
    </source>
</evidence>
<dbReference type="Proteomes" id="UP000249166">
    <property type="component" value="Unassembled WGS sequence"/>
</dbReference>
<dbReference type="InterPro" id="IPR036390">
    <property type="entry name" value="WH_DNA-bd_sf"/>
</dbReference>
<comment type="caution">
    <text evidence="6">The sequence shown here is derived from an EMBL/GenBank/DDBJ whole genome shotgun (WGS) entry which is preliminary data.</text>
</comment>
<comment type="similarity">
    <text evidence="1">Belongs to the LysR transcriptional regulatory family.</text>
</comment>
<organism evidence="6 7">
    <name type="scientific">Arthrobacter globiformis</name>
    <dbReference type="NCBI Taxonomy" id="1665"/>
    <lineage>
        <taxon>Bacteria</taxon>
        <taxon>Bacillati</taxon>
        <taxon>Actinomycetota</taxon>
        <taxon>Actinomycetes</taxon>
        <taxon>Micrococcales</taxon>
        <taxon>Micrococcaceae</taxon>
        <taxon>Arthrobacter</taxon>
    </lineage>
</organism>
<sequence length="298" mass="31285">MELRQIEAFLAVAEELHFGRAAQRLRMAQSPLSQTIRKLEKELGSDLFERNTRSVALTTAGVAFLPHARRIIDELDLARRSAVTEPGTFYGRLSIGFSGALNHRTLPPLTRALRNRYPSLDLTLTGGLLTQDALQQLRNGSLDLAFVGLPLDAGALATRPIALEQLGATVPVDHPLAERPAIGLAELSDDGFVTMRAAQGSTLREGIFAACGAAGFRPRVAQEVTDPYTALSLVAGGVGVSLMPASVASIMPGGTVFIPLTGTAPLLESGLAWNPAGISPALALALAVAEEVLPTPAG</sequence>
<evidence type="ECO:0000256" key="2">
    <source>
        <dbReference type="ARBA" id="ARBA00023015"/>
    </source>
</evidence>
<keyword evidence="3" id="KW-0238">DNA-binding</keyword>
<dbReference type="PROSITE" id="PS50931">
    <property type="entry name" value="HTH_LYSR"/>
    <property type="match status" value="1"/>
</dbReference>
<dbReference type="Pfam" id="PF03466">
    <property type="entry name" value="LysR_substrate"/>
    <property type="match status" value="1"/>
</dbReference>
<evidence type="ECO:0000256" key="4">
    <source>
        <dbReference type="ARBA" id="ARBA00023163"/>
    </source>
</evidence>
<dbReference type="CDD" id="cd08414">
    <property type="entry name" value="PBP2_LTTR_aromatics_like"/>
    <property type="match status" value="1"/>
</dbReference>
<dbReference type="Gene3D" id="3.40.190.10">
    <property type="entry name" value="Periplasmic binding protein-like II"/>
    <property type="match status" value="2"/>
</dbReference>
<evidence type="ECO:0000256" key="1">
    <source>
        <dbReference type="ARBA" id="ARBA00009437"/>
    </source>
</evidence>
<dbReference type="FunFam" id="1.10.10.10:FF:000001">
    <property type="entry name" value="LysR family transcriptional regulator"/>
    <property type="match status" value="1"/>
</dbReference>
<dbReference type="Pfam" id="PF00126">
    <property type="entry name" value="HTH_1"/>
    <property type="match status" value="1"/>
</dbReference>
<dbReference type="SUPFAM" id="SSF53850">
    <property type="entry name" value="Periplasmic binding protein-like II"/>
    <property type="match status" value="1"/>
</dbReference>
<dbReference type="EMBL" id="QLNP01000102">
    <property type="protein sequence ID" value="RAM35574.1"/>
    <property type="molecule type" value="Genomic_DNA"/>
</dbReference>
<dbReference type="OrthoDB" id="3636008at2"/>
<dbReference type="RefSeq" id="WP_111905490.1">
    <property type="nucleotide sequence ID" value="NZ_QLNP01000102.1"/>
</dbReference>
<dbReference type="PANTHER" id="PTHR30346">
    <property type="entry name" value="TRANSCRIPTIONAL DUAL REGULATOR HCAR-RELATED"/>
    <property type="match status" value="1"/>
</dbReference>
<protein>
    <submittedName>
        <fullName evidence="6">LysR family transcriptional regulator</fullName>
    </submittedName>
</protein>
<dbReference type="InterPro" id="IPR036388">
    <property type="entry name" value="WH-like_DNA-bd_sf"/>
</dbReference>
<dbReference type="AlphaFoldDB" id="A0A328HBN9"/>
<reference evidence="6 7" key="1">
    <citation type="submission" date="2018-04" db="EMBL/GenBank/DDBJ databases">
        <title>Bacteria isolated from cave deposits of Manipur.</title>
        <authorList>
            <person name="Sahoo D."/>
            <person name="Sarangthem I."/>
            <person name="Nandeibam J."/>
        </authorList>
    </citation>
    <scope>NUCLEOTIDE SEQUENCE [LARGE SCALE GENOMIC DNA]</scope>
    <source>
        <strain evidence="7">mrc11</strain>
    </source>
</reference>
<dbReference type="SUPFAM" id="SSF46785">
    <property type="entry name" value="Winged helix' DNA-binding domain"/>
    <property type="match status" value="1"/>
</dbReference>
<proteinExistence type="inferred from homology"/>
<keyword evidence="4" id="KW-0804">Transcription</keyword>
<feature type="domain" description="HTH lysR-type" evidence="5">
    <location>
        <begin position="1"/>
        <end position="58"/>
    </location>
</feature>
<dbReference type="GO" id="GO:0003677">
    <property type="term" value="F:DNA binding"/>
    <property type="evidence" value="ECO:0007669"/>
    <property type="project" value="UniProtKB-KW"/>
</dbReference>
<dbReference type="InterPro" id="IPR000847">
    <property type="entry name" value="LysR_HTH_N"/>
</dbReference>
<keyword evidence="2" id="KW-0805">Transcription regulation</keyword>
<dbReference type="GO" id="GO:0032993">
    <property type="term" value="C:protein-DNA complex"/>
    <property type="evidence" value="ECO:0007669"/>
    <property type="project" value="TreeGrafter"/>
</dbReference>
<dbReference type="PANTHER" id="PTHR30346:SF28">
    <property type="entry name" value="HTH-TYPE TRANSCRIPTIONAL REGULATOR CYNR"/>
    <property type="match status" value="1"/>
</dbReference>
<name>A0A328HBN9_ARTGO</name>
<dbReference type="Gene3D" id="1.10.10.10">
    <property type="entry name" value="Winged helix-like DNA-binding domain superfamily/Winged helix DNA-binding domain"/>
    <property type="match status" value="1"/>
</dbReference>
<evidence type="ECO:0000256" key="3">
    <source>
        <dbReference type="ARBA" id="ARBA00023125"/>
    </source>
</evidence>
<evidence type="ECO:0000259" key="5">
    <source>
        <dbReference type="PROSITE" id="PS50931"/>
    </source>
</evidence>
<dbReference type="GO" id="GO:0003700">
    <property type="term" value="F:DNA-binding transcription factor activity"/>
    <property type="evidence" value="ECO:0007669"/>
    <property type="project" value="InterPro"/>
</dbReference>
<evidence type="ECO:0000313" key="7">
    <source>
        <dbReference type="Proteomes" id="UP000249166"/>
    </source>
</evidence>
<dbReference type="PRINTS" id="PR00039">
    <property type="entry name" value="HTHLYSR"/>
</dbReference>